<feature type="transmembrane region" description="Helical" evidence="2">
    <location>
        <begin position="145"/>
        <end position="165"/>
    </location>
</feature>
<proteinExistence type="predicted"/>
<keyword evidence="4" id="KW-1185">Reference proteome</keyword>
<dbReference type="Proteomes" id="UP001551482">
    <property type="component" value="Unassembled WGS sequence"/>
</dbReference>
<organism evidence="3 4">
    <name type="scientific">Streptodolium elevatio</name>
    <dbReference type="NCBI Taxonomy" id="3157996"/>
    <lineage>
        <taxon>Bacteria</taxon>
        <taxon>Bacillati</taxon>
        <taxon>Actinomycetota</taxon>
        <taxon>Actinomycetes</taxon>
        <taxon>Kitasatosporales</taxon>
        <taxon>Streptomycetaceae</taxon>
        <taxon>Streptodolium</taxon>
    </lineage>
</organism>
<feature type="transmembrane region" description="Helical" evidence="2">
    <location>
        <begin position="243"/>
        <end position="265"/>
    </location>
</feature>
<evidence type="ECO:0000256" key="2">
    <source>
        <dbReference type="SAM" id="Phobius"/>
    </source>
</evidence>
<dbReference type="EMBL" id="JBEZFP010000031">
    <property type="protein sequence ID" value="MEU8134782.1"/>
    <property type="molecule type" value="Genomic_DNA"/>
</dbReference>
<accession>A0ABV3DHS8</accession>
<evidence type="ECO:0000313" key="4">
    <source>
        <dbReference type="Proteomes" id="UP001551482"/>
    </source>
</evidence>
<name>A0ABV3DHS8_9ACTN</name>
<comment type="caution">
    <text evidence="3">The sequence shown here is derived from an EMBL/GenBank/DDBJ whole genome shotgun (WGS) entry which is preliminary data.</text>
</comment>
<keyword evidence="2" id="KW-0812">Transmembrane</keyword>
<gene>
    <name evidence="3" type="ORF">AB0C36_14855</name>
</gene>
<keyword evidence="2" id="KW-1133">Transmembrane helix</keyword>
<protein>
    <submittedName>
        <fullName evidence="3">Uncharacterized protein</fullName>
    </submittedName>
</protein>
<sequence length="336" mass="34370">MLCARCGGWSTRSAGCTNCGETFDDARQDQDEAHGYGDGGDQGRNHGRNRAWPWDPARTGHAGLPEQAGIAGDAAFVGPDLPRPRGTGPLAGSVCALLVVAAAASAAEIFARLHRAQIVQDIVDGDGNPAHDVVAADGWVVGTDAVGLVCGVAAALAFAVWLVTARADAASMRLRYADAVGFPARAIGNGVPGRGPLFGGWLLVVAAAAATQATLGGGVSWGTRQLMSSSLSDLVGLRDDDRASVVPTLVWIAVCGATITLVALVTRRHADRERELWVEAVYAHAAAAAEDPADNSADDPAVHSVDDTADSNTPTQRPPEPPSAASGPSADPNGDH</sequence>
<feature type="region of interest" description="Disordered" evidence="1">
    <location>
        <begin position="289"/>
        <end position="336"/>
    </location>
</feature>
<dbReference type="RefSeq" id="WP_358353711.1">
    <property type="nucleotide sequence ID" value="NZ_JBEZFP010000031.1"/>
</dbReference>
<evidence type="ECO:0000313" key="3">
    <source>
        <dbReference type="EMBL" id="MEU8134782.1"/>
    </source>
</evidence>
<evidence type="ECO:0000256" key="1">
    <source>
        <dbReference type="SAM" id="MobiDB-lite"/>
    </source>
</evidence>
<keyword evidence="2" id="KW-0472">Membrane</keyword>
<feature type="compositionally biased region" description="Low complexity" evidence="1">
    <location>
        <begin position="323"/>
        <end position="336"/>
    </location>
</feature>
<feature type="transmembrane region" description="Helical" evidence="2">
    <location>
        <begin position="90"/>
        <end position="111"/>
    </location>
</feature>
<reference evidence="3 4" key="1">
    <citation type="submission" date="2024-06" db="EMBL/GenBank/DDBJ databases">
        <title>The Natural Products Discovery Center: Release of the First 8490 Sequenced Strains for Exploring Actinobacteria Biosynthetic Diversity.</title>
        <authorList>
            <person name="Kalkreuter E."/>
            <person name="Kautsar S.A."/>
            <person name="Yang D."/>
            <person name="Bader C.D."/>
            <person name="Teijaro C.N."/>
            <person name="Fluegel L."/>
            <person name="Davis C.M."/>
            <person name="Simpson J.R."/>
            <person name="Lauterbach L."/>
            <person name="Steele A.D."/>
            <person name="Gui C."/>
            <person name="Meng S."/>
            <person name="Li G."/>
            <person name="Viehrig K."/>
            <person name="Ye F."/>
            <person name="Su P."/>
            <person name="Kiefer A.F."/>
            <person name="Nichols A."/>
            <person name="Cepeda A.J."/>
            <person name="Yan W."/>
            <person name="Fan B."/>
            <person name="Jiang Y."/>
            <person name="Adhikari A."/>
            <person name="Zheng C.-J."/>
            <person name="Schuster L."/>
            <person name="Cowan T.M."/>
            <person name="Smanski M.J."/>
            <person name="Chevrette M.G."/>
            <person name="De Carvalho L.P.S."/>
            <person name="Shen B."/>
        </authorList>
    </citation>
    <scope>NUCLEOTIDE SEQUENCE [LARGE SCALE GENOMIC DNA]</scope>
    <source>
        <strain evidence="3 4">NPDC048946</strain>
    </source>
</reference>
<feature type="transmembrane region" description="Helical" evidence="2">
    <location>
        <begin position="201"/>
        <end position="223"/>
    </location>
</feature>
<feature type="region of interest" description="Disordered" evidence="1">
    <location>
        <begin position="30"/>
        <end position="51"/>
    </location>
</feature>